<organism evidence="1 2">
    <name type="scientific">Ruegeria denitrificans</name>
    <dbReference type="NCBI Taxonomy" id="1715692"/>
    <lineage>
        <taxon>Bacteria</taxon>
        <taxon>Pseudomonadati</taxon>
        <taxon>Pseudomonadota</taxon>
        <taxon>Alphaproteobacteria</taxon>
        <taxon>Rhodobacterales</taxon>
        <taxon>Roseobacteraceae</taxon>
        <taxon>Ruegeria</taxon>
    </lineage>
</organism>
<gene>
    <name evidence="1" type="ORF">RUE5091_04410</name>
</gene>
<reference evidence="2" key="1">
    <citation type="submission" date="2015-09" db="EMBL/GenBank/DDBJ databases">
        <authorList>
            <person name="Rodrigo-Torres L."/>
            <person name="Arahal D.R."/>
        </authorList>
    </citation>
    <scope>NUCLEOTIDE SEQUENCE [LARGE SCALE GENOMIC DNA]</scope>
    <source>
        <strain evidence="2">CECT 5091</strain>
    </source>
</reference>
<dbReference type="AlphaFoldDB" id="A0A0P1ISZ0"/>
<dbReference type="STRING" id="1715692.RUE5091_04410"/>
<keyword evidence="2" id="KW-1185">Reference proteome</keyword>
<evidence type="ECO:0000313" key="2">
    <source>
        <dbReference type="Proteomes" id="UP000051260"/>
    </source>
</evidence>
<dbReference type="EMBL" id="CYUD01000023">
    <property type="protein sequence ID" value="CUK19642.1"/>
    <property type="molecule type" value="Genomic_DNA"/>
</dbReference>
<evidence type="ECO:0000313" key="1">
    <source>
        <dbReference type="EMBL" id="CUK19642.1"/>
    </source>
</evidence>
<dbReference type="InterPro" id="IPR013785">
    <property type="entry name" value="Aldolase_TIM"/>
</dbReference>
<sequence>MTRAISGRPARYVENGFTRLGTKVDSREIPQYPIAYDAGKALNAAPAGNDLGYAAHWAGQGLHCLAKCRRPN</sequence>
<dbReference type="Proteomes" id="UP000051260">
    <property type="component" value="Unassembled WGS sequence"/>
</dbReference>
<dbReference type="Gene3D" id="3.20.20.70">
    <property type="entry name" value="Aldolase class I"/>
    <property type="match status" value="1"/>
</dbReference>
<name>A0A0P1ISZ0_9RHOB</name>
<proteinExistence type="predicted"/>
<protein>
    <submittedName>
        <fullName evidence="1">Uncharacterized protein</fullName>
    </submittedName>
</protein>
<accession>A0A0P1ISZ0</accession>